<feature type="active site" description="Charge relay system" evidence="5">
    <location>
        <position position="359"/>
    </location>
</feature>
<dbReference type="AlphaFoldDB" id="A0A7Z0BVN4"/>
<dbReference type="InterPro" id="IPR036852">
    <property type="entry name" value="Peptidase_S8/S53_dom_sf"/>
</dbReference>
<dbReference type="InterPro" id="IPR000209">
    <property type="entry name" value="Peptidase_S8/S53_dom"/>
</dbReference>
<keyword evidence="3 5" id="KW-0378">Hydrolase</keyword>
<keyword evidence="9" id="KW-1185">Reference proteome</keyword>
<feature type="active site" description="Charge relay system" evidence="5">
    <location>
        <position position="210"/>
    </location>
</feature>
<dbReference type="GO" id="GO:0006508">
    <property type="term" value="P:proteolysis"/>
    <property type="evidence" value="ECO:0007669"/>
    <property type="project" value="UniProtKB-KW"/>
</dbReference>
<protein>
    <submittedName>
        <fullName evidence="8">Subtilisin family serine protease</fullName>
    </submittedName>
</protein>
<comment type="caution">
    <text evidence="8">The sequence shown here is derived from an EMBL/GenBank/DDBJ whole genome shotgun (WGS) entry which is preliminary data.</text>
</comment>
<keyword evidence="2 5" id="KW-0645">Protease</keyword>
<keyword evidence="4 5" id="KW-0720">Serine protease</keyword>
<dbReference type="InterPro" id="IPR015500">
    <property type="entry name" value="Peptidase_S8_subtilisin-rel"/>
</dbReference>
<evidence type="ECO:0000256" key="1">
    <source>
        <dbReference type="ARBA" id="ARBA00011073"/>
    </source>
</evidence>
<evidence type="ECO:0000256" key="4">
    <source>
        <dbReference type="ARBA" id="ARBA00022825"/>
    </source>
</evidence>
<dbReference type="PANTHER" id="PTHR43806:SF11">
    <property type="entry name" value="CEREVISIN-RELATED"/>
    <property type="match status" value="1"/>
</dbReference>
<comment type="similarity">
    <text evidence="1 5">Belongs to the peptidase S8 family.</text>
</comment>
<evidence type="ECO:0000259" key="7">
    <source>
        <dbReference type="Pfam" id="PF00082"/>
    </source>
</evidence>
<reference evidence="8 9" key="1">
    <citation type="submission" date="2020-07" db="EMBL/GenBank/DDBJ databases">
        <title>Genomic Encyclopedia of Type Strains, Phase IV (KMG-IV): sequencing the most valuable type-strain genomes for metagenomic binning, comparative biology and taxonomic classification.</title>
        <authorList>
            <person name="Goeker M."/>
        </authorList>
    </citation>
    <scope>NUCLEOTIDE SEQUENCE [LARGE SCALE GENOMIC DNA]</scope>
    <source>
        <strain evidence="8 9">DSM 29043</strain>
    </source>
</reference>
<feature type="domain" description="Peptidase S8/S53" evidence="7">
    <location>
        <begin position="170"/>
        <end position="376"/>
    </location>
</feature>
<dbReference type="PROSITE" id="PS00137">
    <property type="entry name" value="SUBTILASE_HIS"/>
    <property type="match status" value="1"/>
</dbReference>
<dbReference type="SUPFAM" id="SSF52743">
    <property type="entry name" value="Subtilisin-like"/>
    <property type="match status" value="1"/>
</dbReference>
<evidence type="ECO:0000256" key="5">
    <source>
        <dbReference type="PROSITE-ProRule" id="PRU01240"/>
    </source>
</evidence>
<dbReference type="Pfam" id="PF00082">
    <property type="entry name" value="Peptidase_S8"/>
    <property type="match status" value="1"/>
</dbReference>
<feature type="signal peptide" evidence="6">
    <location>
        <begin position="1"/>
        <end position="24"/>
    </location>
</feature>
<evidence type="ECO:0000256" key="6">
    <source>
        <dbReference type="SAM" id="SignalP"/>
    </source>
</evidence>
<feature type="active site" description="Charge relay system" evidence="5">
    <location>
        <position position="179"/>
    </location>
</feature>
<dbReference type="RefSeq" id="WP_179407364.1">
    <property type="nucleotide sequence ID" value="NZ_JACBZF010000002.1"/>
</dbReference>
<dbReference type="GO" id="GO:0004252">
    <property type="term" value="F:serine-type endopeptidase activity"/>
    <property type="evidence" value="ECO:0007669"/>
    <property type="project" value="UniProtKB-UniRule"/>
</dbReference>
<proteinExistence type="inferred from homology"/>
<dbReference type="InterPro" id="IPR022398">
    <property type="entry name" value="Peptidase_S8_His-AS"/>
</dbReference>
<evidence type="ECO:0000256" key="3">
    <source>
        <dbReference type="ARBA" id="ARBA00022801"/>
    </source>
</evidence>
<dbReference type="Proteomes" id="UP000522081">
    <property type="component" value="Unassembled WGS sequence"/>
</dbReference>
<name>A0A7Z0BVN4_9SPHN</name>
<dbReference type="Gene3D" id="3.40.50.200">
    <property type="entry name" value="Peptidase S8/S53 domain"/>
    <property type="match status" value="1"/>
</dbReference>
<dbReference type="PROSITE" id="PS51892">
    <property type="entry name" value="SUBTILASE"/>
    <property type="match status" value="1"/>
</dbReference>
<dbReference type="EMBL" id="JACBZF010000002">
    <property type="protein sequence ID" value="NYH95525.1"/>
    <property type="molecule type" value="Genomic_DNA"/>
</dbReference>
<evidence type="ECO:0000313" key="8">
    <source>
        <dbReference type="EMBL" id="NYH95525.1"/>
    </source>
</evidence>
<dbReference type="PANTHER" id="PTHR43806">
    <property type="entry name" value="PEPTIDASE S8"/>
    <property type="match status" value="1"/>
</dbReference>
<evidence type="ECO:0000313" key="9">
    <source>
        <dbReference type="Proteomes" id="UP000522081"/>
    </source>
</evidence>
<dbReference type="InterPro" id="IPR050131">
    <property type="entry name" value="Peptidase_S8_subtilisin-like"/>
</dbReference>
<feature type="chain" id="PRO_5031299718" evidence="6">
    <location>
        <begin position="25"/>
        <end position="413"/>
    </location>
</feature>
<gene>
    <name evidence="8" type="ORF">FHS75_001844</name>
</gene>
<dbReference type="PRINTS" id="PR00723">
    <property type="entry name" value="SUBTILISIN"/>
</dbReference>
<sequence length="413" mass="43893">MLPRRLVTASLSLLALAFPLPAMSAADVDAGTSRIEEAQPSRKVMVMLDLSANHYRAGSGYGGAYGDAMGQKIRLKMARRLARKHRLKLVENWPMERIGVDCIIMEIRDGRSVEDVLAMLAAAPGVAWSQPLNEFSVQGTGNLTYNDKLYGAQAVSSRWKLARLHRLTTGRGVKIAIVDSRIDTAHPDLAGQINLTSDFIDEKTGRAEKHGTGVAGIIAARPNNAVGIAGIAPDATVLGLRACWERSDGRETVCDSLSLAKALVHALEARADVINLSLTGPSDRLLETLVSQAIGRGATVVAAAVPEIESPTFPTNVPGVIPVADERLSAQSSRVYIAPGQRVLTTEPEGKWNIVTGSSYAAAHVTGLVALLRQLAERNGSLQFSASSFGHYGTIDACEAVARVSPASSRSCQ</sequence>
<organism evidence="8 9">
    <name type="scientific">Novosphingobium marinum</name>
    <dbReference type="NCBI Taxonomy" id="1514948"/>
    <lineage>
        <taxon>Bacteria</taxon>
        <taxon>Pseudomonadati</taxon>
        <taxon>Pseudomonadota</taxon>
        <taxon>Alphaproteobacteria</taxon>
        <taxon>Sphingomonadales</taxon>
        <taxon>Sphingomonadaceae</taxon>
        <taxon>Novosphingobium</taxon>
    </lineage>
</organism>
<evidence type="ECO:0000256" key="2">
    <source>
        <dbReference type="ARBA" id="ARBA00022670"/>
    </source>
</evidence>
<keyword evidence="6" id="KW-0732">Signal</keyword>
<accession>A0A7Z0BVN4</accession>